<gene>
    <name evidence="2" type="ORF">TASK_LOCUS9375</name>
</gene>
<name>A0A0R3WEW0_TAEAS</name>
<dbReference type="EMBL" id="UYRS01019123">
    <property type="protein sequence ID" value="VDK43082.1"/>
    <property type="molecule type" value="Genomic_DNA"/>
</dbReference>
<evidence type="ECO:0000256" key="1">
    <source>
        <dbReference type="SAM" id="MobiDB-lite"/>
    </source>
</evidence>
<accession>A0A0R3WEW0</accession>
<dbReference type="Proteomes" id="UP000282613">
    <property type="component" value="Unassembled WGS sequence"/>
</dbReference>
<protein>
    <submittedName>
        <fullName evidence="4">DUF5786 domain-containing protein</fullName>
    </submittedName>
</protein>
<dbReference type="AlphaFoldDB" id="A0A0R3WEW0"/>
<feature type="compositionally biased region" description="Basic and acidic residues" evidence="1">
    <location>
        <begin position="8"/>
        <end position="22"/>
    </location>
</feature>
<evidence type="ECO:0000313" key="4">
    <source>
        <dbReference type="WBParaSite" id="TASK_0000937401-mRNA-1"/>
    </source>
</evidence>
<reference evidence="2 3" key="2">
    <citation type="submission" date="2018-11" db="EMBL/GenBank/DDBJ databases">
        <authorList>
            <consortium name="Pathogen Informatics"/>
        </authorList>
    </citation>
    <scope>NUCLEOTIDE SEQUENCE [LARGE SCALE GENOMIC DNA]</scope>
</reference>
<feature type="compositionally biased region" description="Basic and acidic residues" evidence="1">
    <location>
        <begin position="29"/>
        <end position="44"/>
    </location>
</feature>
<dbReference type="WBParaSite" id="TASK_0000937401-mRNA-1">
    <property type="protein sequence ID" value="TASK_0000937401-mRNA-1"/>
    <property type="gene ID" value="TASK_0000937401"/>
</dbReference>
<evidence type="ECO:0000313" key="2">
    <source>
        <dbReference type="EMBL" id="VDK43082.1"/>
    </source>
</evidence>
<evidence type="ECO:0000313" key="3">
    <source>
        <dbReference type="Proteomes" id="UP000282613"/>
    </source>
</evidence>
<organism evidence="4">
    <name type="scientific">Taenia asiatica</name>
    <name type="common">Asian tapeworm</name>
    <dbReference type="NCBI Taxonomy" id="60517"/>
    <lineage>
        <taxon>Eukaryota</taxon>
        <taxon>Metazoa</taxon>
        <taxon>Spiralia</taxon>
        <taxon>Lophotrochozoa</taxon>
        <taxon>Platyhelminthes</taxon>
        <taxon>Cestoda</taxon>
        <taxon>Eucestoda</taxon>
        <taxon>Cyclophyllidea</taxon>
        <taxon>Taeniidae</taxon>
        <taxon>Taenia</taxon>
    </lineage>
</organism>
<feature type="region of interest" description="Disordered" evidence="1">
    <location>
        <begin position="1"/>
        <end position="51"/>
    </location>
</feature>
<proteinExistence type="predicted"/>
<keyword evidence="3" id="KW-1185">Reference proteome</keyword>
<sequence length="78" mass="8902">MDDNGNGSEHDGHGVHGGRKEVDDEDEGKDGGWRHKAEHEVEMAEHDEDADKYEHAEYKELYDIDYAELRGYANVDGR</sequence>
<reference evidence="4" key="1">
    <citation type="submission" date="2017-02" db="UniProtKB">
        <authorList>
            <consortium name="WormBaseParasite"/>
        </authorList>
    </citation>
    <scope>IDENTIFICATION</scope>
</reference>